<dbReference type="AlphaFoldDB" id="A0A0A8YNT3"/>
<name>A0A0A8YNT3_ARUDO</name>
<feature type="region of interest" description="Disordered" evidence="1">
    <location>
        <begin position="1"/>
        <end position="54"/>
    </location>
</feature>
<sequence length="54" mass="6560">MRTRTWRSRSSGRPLMWSTPFPFPPGQRRRVPRGGPEARRRRPYRNSIVRRLEP</sequence>
<proteinExistence type="predicted"/>
<evidence type="ECO:0000256" key="1">
    <source>
        <dbReference type="SAM" id="MobiDB-lite"/>
    </source>
</evidence>
<dbReference type="EMBL" id="GBRH01269436">
    <property type="protein sequence ID" value="JAD28459.1"/>
    <property type="molecule type" value="Transcribed_RNA"/>
</dbReference>
<reference evidence="2" key="2">
    <citation type="journal article" date="2015" name="Data Brief">
        <title>Shoot transcriptome of the giant reed, Arundo donax.</title>
        <authorList>
            <person name="Barrero R.A."/>
            <person name="Guerrero F.D."/>
            <person name="Moolhuijzen P."/>
            <person name="Goolsby J.A."/>
            <person name="Tidwell J."/>
            <person name="Bellgard S.E."/>
            <person name="Bellgard M.I."/>
        </authorList>
    </citation>
    <scope>NUCLEOTIDE SEQUENCE</scope>
    <source>
        <tissue evidence="2">Shoot tissue taken approximately 20 cm above the soil surface</tissue>
    </source>
</reference>
<reference evidence="2" key="1">
    <citation type="submission" date="2014-09" db="EMBL/GenBank/DDBJ databases">
        <authorList>
            <person name="Magalhaes I.L.F."/>
            <person name="Oliveira U."/>
            <person name="Santos F.R."/>
            <person name="Vidigal T.H.D.A."/>
            <person name="Brescovit A.D."/>
            <person name="Santos A.J."/>
        </authorList>
    </citation>
    <scope>NUCLEOTIDE SEQUENCE</scope>
    <source>
        <tissue evidence="2">Shoot tissue taken approximately 20 cm above the soil surface</tissue>
    </source>
</reference>
<accession>A0A0A8YNT3</accession>
<evidence type="ECO:0000313" key="2">
    <source>
        <dbReference type="EMBL" id="JAD28459.1"/>
    </source>
</evidence>
<protein>
    <submittedName>
        <fullName evidence="2">Uncharacterized protein</fullName>
    </submittedName>
</protein>
<organism evidence="2">
    <name type="scientific">Arundo donax</name>
    <name type="common">Giant reed</name>
    <name type="synonym">Donax arundinaceus</name>
    <dbReference type="NCBI Taxonomy" id="35708"/>
    <lineage>
        <taxon>Eukaryota</taxon>
        <taxon>Viridiplantae</taxon>
        <taxon>Streptophyta</taxon>
        <taxon>Embryophyta</taxon>
        <taxon>Tracheophyta</taxon>
        <taxon>Spermatophyta</taxon>
        <taxon>Magnoliopsida</taxon>
        <taxon>Liliopsida</taxon>
        <taxon>Poales</taxon>
        <taxon>Poaceae</taxon>
        <taxon>PACMAD clade</taxon>
        <taxon>Arundinoideae</taxon>
        <taxon>Arundineae</taxon>
        <taxon>Arundo</taxon>
    </lineage>
</organism>